<comment type="caution">
    <text evidence="2">The sequence shown here is derived from an EMBL/GenBank/DDBJ whole genome shotgun (WGS) entry which is preliminary data.</text>
</comment>
<dbReference type="EMBL" id="JBHLZP010000416">
    <property type="protein sequence ID" value="MFB9837739.1"/>
    <property type="molecule type" value="Genomic_DNA"/>
</dbReference>
<feature type="non-terminal residue" evidence="2">
    <location>
        <position position="72"/>
    </location>
</feature>
<reference evidence="2 3" key="1">
    <citation type="submission" date="2024-09" db="EMBL/GenBank/DDBJ databases">
        <authorList>
            <person name="Sun Q."/>
            <person name="Mori K."/>
        </authorList>
    </citation>
    <scope>NUCLEOTIDE SEQUENCE [LARGE SCALE GENOMIC DNA]</scope>
    <source>
        <strain evidence="2 3">TBRC 0563</strain>
    </source>
</reference>
<organism evidence="2 3">
    <name type="scientific">Actinoallomurus acaciae</name>
    <dbReference type="NCBI Taxonomy" id="502577"/>
    <lineage>
        <taxon>Bacteria</taxon>
        <taxon>Bacillati</taxon>
        <taxon>Actinomycetota</taxon>
        <taxon>Actinomycetes</taxon>
        <taxon>Streptosporangiales</taxon>
        <taxon>Thermomonosporaceae</taxon>
        <taxon>Actinoallomurus</taxon>
    </lineage>
</organism>
<accession>A0ABV5YUL8</accession>
<dbReference type="RefSeq" id="WP_378210657.1">
    <property type="nucleotide sequence ID" value="NZ_JBHLZP010000416.1"/>
</dbReference>
<feature type="region of interest" description="Disordered" evidence="1">
    <location>
        <begin position="47"/>
        <end position="72"/>
    </location>
</feature>
<evidence type="ECO:0000313" key="2">
    <source>
        <dbReference type="EMBL" id="MFB9837739.1"/>
    </source>
</evidence>
<evidence type="ECO:0000256" key="1">
    <source>
        <dbReference type="SAM" id="MobiDB-lite"/>
    </source>
</evidence>
<name>A0ABV5YUL8_9ACTN</name>
<protein>
    <submittedName>
        <fullName evidence="2">Uncharacterized protein</fullName>
    </submittedName>
</protein>
<sequence>MPVIIANTAHRVEGDRPPLRGTAALGPGTWTFHDRAGRHPSLLAPVPPAAGDRGRLHPLTRSPASAAASGGG</sequence>
<evidence type="ECO:0000313" key="3">
    <source>
        <dbReference type="Proteomes" id="UP001589627"/>
    </source>
</evidence>
<dbReference type="Proteomes" id="UP001589627">
    <property type="component" value="Unassembled WGS sequence"/>
</dbReference>
<keyword evidence="3" id="KW-1185">Reference proteome</keyword>
<proteinExistence type="predicted"/>
<feature type="compositionally biased region" description="Low complexity" evidence="1">
    <location>
        <begin position="62"/>
        <end position="72"/>
    </location>
</feature>
<gene>
    <name evidence="2" type="ORF">ACFFNX_36815</name>
</gene>